<evidence type="ECO:0000256" key="8">
    <source>
        <dbReference type="ARBA" id="ARBA00023136"/>
    </source>
</evidence>
<keyword evidence="4 9" id="KW-1003">Cell membrane</keyword>
<comment type="caution">
    <text evidence="11">The sequence shown here is derived from an EMBL/GenBank/DDBJ whole genome shotgun (WGS) entry which is preliminary data.</text>
</comment>
<evidence type="ECO:0000256" key="6">
    <source>
        <dbReference type="ARBA" id="ARBA00022692"/>
    </source>
</evidence>
<feature type="transmembrane region" description="Helical" evidence="9">
    <location>
        <begin position="227"/>
        <end position="250"/>
    </location>
</feature>
<evidence type="ECO:0000256" key="4">
    <source>
        <dbReference type="ARBA" id="ARBA00022475"/>
    </source>
</evidence>
<dbReference type="InterPro" id="IPR013525">
    <property type="entry name" value="ABC2_TM"/>
</dbReference>
<comment type="similarity">
    <text evidence="2 9">Belongs to the ABC-2 integral membrane protein family.</text>
</comment>
<dbReference type="InterPro" id="IPR000412">
    <property type="entry name" value="ABC_2_transport"/>
</dbReference>
<keyword evidence="6 9" id="KW-0812">Transmembrane</keyword>
<proteinExistence type="inferred from homology"/>
<evidence type="ECO:0000256" key="2">
    <source>
        <dbReference type="ARBA" id="ARBA00007783"/>
    </source>
</evidence>
<dbReference type="EMBL" id="JAOWLA010000009">
    <property type="protein sequence ID" value="MCV2865287.1"/>
    <property type="molecule type" value="Genomic_DNA"/>
</dbReference>
<reference evidence="11 12" key="1">
    <citation type="submission" date="2022-10" db="EMBL/GenBank/DDBJ databases">
        <title>Defluviimonas sp. nov., isolated from ocean surface water.</title>
        <authorList>
            <person name="He W."/>
            <person name="Wang L."/>
            <person name="Zhang D.-F."/>
        </authorList>
    </citation>
    <scope>NUCLEOTIDE SEQUENCE [LARGE SCALE GENOMIC DNA]</scope>
    <source>
        <strain evidence="11 12">WL0075</strain>
    </source>
</reference>
<keyword evidence="3 9" id="KW-0813">Transport</keyword>
<dbReference type="PANTHER" id="PTHR30413">
    <property type="entry name" value="INNER MEMBRANE TRANSPORT PERMEASE"/>
    <property type="match status" value="1"/>
</dbReference>
<keyword evidence="7 9" id="KW-1133">Transmembrane helix</keyword>
<protein>
    <recommendedName>
        <fullName evidence="9">Transport permease protein</fullName>
    </recommendedName>
</protein>
<evidence type="ECO:0000256" key="3">
    <source>
        <dbReference type="ARBA" id="ARBA00022448"/>
    </source>
</evidence>
<evidence type="ECO:0000256" key="1">
    <source>
        <dbReference type="ARBA" id="ARBA00004429"/>
    </source>
</evidence>
<dbReference type="Proteomes" id="UP001652503">
    <property type="component" value="Unassembled WGS sequence"/>
</dbReference>
<dbReference type="InterPro" id="IPR047817">
    <property type="entry name" value="ABC2_TM_bact-type"/>
</dbReference>
<accession>A0ABT2Z2H6</accession>
<keyword evidence="5" id="KW-0997">Cell inner membrane</keyword>
<evidence type="ECO:0000313" key="12">
    <source>
        <dbReference type="Proteomes" id="UP001652503"/>
    </source>
</evidence>
<organism evidence="11 12">
    <name type="scientific">Albidovulum sediminicola</name>
    <dbReference type="NCBI Taxonomy" id="2984331"/>
    <lineage>
        <taxon>Bacteria</taxon>
        <taxon>Pseudomonadati</taxon>
        <taxon>Pseudomonadota</taxon>
        <taxon>Alphaproteobacteria</taxon>
        <taxon>Rhodobacterales</taxon>
        <taxon>Paracoccaceae</taxon>
        <taxon>Albidovulum</taxon>
    </lineage>
</organism>
<evidence type="ECO:0000256" key="7">
    <source>
        <dbReference type="ARBA" id="ARBA00022989"/>
    </source>
</evidence>
<evidence type="ECO:0000259" key="10">
    <source>
        <dbReference type="PROSITE" id="PS51012"/>
    </source>
</evidence>
<feature type="transmembrane region" description="Helical" evidence="9">
    <location>
        <begin position="112"/>
        <end position="133"/>
    </location>
</feature>
<keyword evidence="12" id="KW-1185">Reference proteome</keyword>
<feature type="domain" description="ABC transmembrane type-2" evidence="10">
    <location>
        <begin position="32"/>
        <end position="253"/>
    </location>
</feature>
<gene>
    <name evidence="11" type="ORF">OE647_11175</name>
</gene>
<dbReference type="PANTHER" id="PTHR30413:SF8">
    <property type="entry name" value="TRANSPORT PERMEASE PROTEIN"/>
    <property type="match status" value="1"/>
</dbReference>
<feature type="transmembrane region" description="Helical" evidence="9">
    <location>
        <begin position="36"/>
        <end position="55"/>
    </location>
</feature>
<dbReference type="PROSITE" id="PS51012">
    <property type="entry name" value="ABC_TM2"/>
    <property type="match status" value="1"/>
</dbReference>
<sequence>MTPTAPLYASTARVVAALILRETCARFGRSWGGYTWALAEPVGGIAILSLAFALIAPKPPLGSSFTLFYATGVIPFLMYNSLTSALMAALPSNRGLLSYRSVRPLDVLIARALLELLTHVAVAAAVLVPIVLSQPRLPEIAADRVALSLALAAALGTGMGTMNAALLCVLPSWRQIWSVVNRPVFLVSGILFTTRQIPAGLSEWLWFNPVAHVVEAMREGFFGPDPAAFVSVTYVLGIAGALFLAGAIVIRGQSGKLHKI</sequence>
<feature type="transmembrane region" description="Helical" evidence="9">
    <location>
        <begin position="67"/>
        <end position="91"/>
    </location>
</feature>
<evidence type="ECO:0000256" key="9">
    <source>
        <dbReference type="RuleBase" id="RU361157"/>
    </source>
</evidence>
<feature type="transmembrane region" description="Helical" evidence="9">
    <location>
        <begin position="145"/>
        <end position="172"/>
    </location>
</feature>
<feature type="transmembrane region" description="Helical" evidence="9">
    <location>
        <begin position="184"/>
        <end position="207"/>
    </location>
</feature>
<comment type="subcellular location">
    <subcellularLocation>
        <location evidence="1 9">Cell inner membrane</location>
        <topology evidence="1 9">Multi-pass membrane protein</topology>
    </subcellularLocation>
</comment>
<dbReference type="PRINTS" id="PR00164">
    <property type="entry name" value="ABC2TRNSPORT"/>
</dbReference>
<name>A0ABT2Z2H6_9RHOB</name>
<dbReference type="RefSeq" id="WP_263721803.1">
    <property type="nucleotide sequence ID" value="NZ_JAOWLA010000009.1"/>
</dbReference>
<evidence type="ECO:0000256" key="5">
    <source>
        <dbReference type="ARBA" id="ARBA00022519"/>
    </source>
</evidence>
<keyword evidence="8 9" id="KW-0472">Membrane</keyword>
<dbReference type="Pfam" id="PF01061">
    <property type="entry name" value="ABC2_membrane"/>
    <property type="match status" value="1"/>
</dbReference>
<evidence type="ECO:0000313" key="11">
    <source>
        <dbReference type="EMBL" id="MCV2865287.1"/>
    </source>
</evidence>